<dbReference type="PROSITE" id="PS51471">
    <property type="entry name" value="FE2OG_OXY"/>
    <property type="match status" value="1"/>
</dbReference>
<evidence type="ECO:0000256" key="4">
    <source>
        <dbReference type="ARBA" id="ARBA00023004"/>
    </source>
</evidence>
<name>A0AAV0RBT3_9ROSI</name>
<gene>
    <name evidence="7" type="ORF">LITE_LOCUS47019</name>
</gene>
<evidence type="ECO:0000256" key="5">
    <source>
        <dbReference type="RuleBase" id="RU003682"/>
    </source>
</evidence>
<dbReference type="Pfam" id="PF14226">
    <property type="entry name" value="DIOX_N"/>
    <property type="match status" value="1"/>
</dbReference>
<comment type="similarity">
    <text evidence="1 5">Belongs to the iron/ascorbate-dependent oxidoreductase family.</text>
</comment>
<comment type="caution">
    <text evidence="7">The sequence shown here is derived from an EMBL/GenBank/DDBJ whole genome shotgun (WGS) entry which is preliminary data.</text>
</comment>
<evidence type="ECO:0000256" key="3">
    <source>
        <dbReference type="ARBA" id="ARBA00023002"/>
    </source>
</evidence>
<evidence type="ECO:0000256" key="2">
    <source>
        <dbReference type="ARBA" id="ARBA00022723"/>
    </source>
</evidence>
<dbReference type="InterPro" id="IPR026992">
    <property type="entry name" value="DIOX_N"/>
</dbReference>
<evidence type="ECO:0000313" key="7">
    <source>
        <dbReference type="EMBL" id="CAI0553957.1"/>
    </source>
</evidence>
<keyword evidence="2 5" id="KW-0479">Metal-binding</keyword>
<dbReference type="PANTHER" id="PTHR10209">
    <property type="entry name" value="OXIDOREDUCTASE, 2OG-FE II OXYGENASE FAMILY PROTEIN"/>
    <property type="match status" value="1"/>
</dbReference>
<sequence>MATTDSGYDRLAEQKAFSASKAGVKGLVDAGVKELPRMFHAPPHFLNGRPPAPAGDPEFSVPVIDLAGARDDHDPEERKRIVQKISDASAKWGFFQIVNHGVPTSTQNKIKAGTHRFFNQDAEAKKEYFRAEPIRENVQEFSEEISKVGGLMFELLSEALGLASNHLKEEMGCAEGMGLACNYYPHCPQPELALGITHHTDIGFITVLSQDHVGGLQVVHRGHWVDVPPVPEALVVNIGDMLQVHV</sequence>
<dbReference type="InterPro" id="IPR044861">
    <property type="entry name" value="IPNS-like_FE2OG_OXY"/>
</dbReference>
<dbReference type="InterPro" id="IPR027443">
    <property type="entry name" value="IPNS-like_sf"/>
</dbReference>
<dbReference type="EMBL" id="CAMGYJ010000010">
    <property type="protein sequence ID" value="CAI0553957.1"/>
    <property type="molecule type" value="Genomic_DNA"/>
</dbReference>
<dbReference type="Pfam" id="PF03171">
    <property type="entry name" value="2OG-FeII_Oxy"/>
    <property type="match status" value="1"/>
</dbReference>
<dbReference type="PANTHER" id="PTHR10209:SF859">
    <property type="entry name" value="OS03G0690500 PROTEIN"/>
    <property type="match status" value="1"/>
</dbReference>
<proteinExistence type="inferred from homology"/>
<evidence type="ECO:0000313" key="8">
    <source>
        <dbReference type="Proteomes" id="UP001154282"/>
    </source>
</evidence>
<dbReference type="Proteomes" id="UP001154282">
    <property type="component" value="Unassembled WGS sequence"/>
</dbReference>
<evidence type="ECO:0000256" key="1">
    <source>
        <dbReference type="ARBA" id="ARBA00008056"/>
    </source>
</evidence>
<organism evidence="7 8">
    <name type="scientific">Linum tenue</name>
    <dbReference type="NCBI Taxonomy" id="586396"/>
    <lineage>
        <taxon>Eukaryota</taxon>
        <taxon>Viridiplantae</taxon>
        <taxon>Streptophyta</taxon>
        <taxon>Embryophyta</taxon>
        <taxon>Tracheophyta</taxon>
        <taxon>Spermatophyta</taxon>
        <taxon>Magnoliopsida</taxon>
        <taxon>eudicotyledons</taxon>
        <taxon>Gunneridae</taxon>
        <taxon>Pentapetalae</taxon>
        <taxon>rosids</taxon>
        <taxon>fabids</taxon>
        <taxon>Malpighiales</taxon>
        <taxon>Linaceae</taxon>
        <taxon>Linum</taxon>
    </lineage>
</organism>
<keyword evidence="3 5" id="KW-0560">Oxidoreductase</keyword>
<feature type="domain" description="Fe2OG dioxygenase" evidence="6">
    <location>
        <begin position="173"/>
        <end position="246"/>
    </location>
</feature>
<evidence type="ECO:0000259" key="6">
    <source>
        <dbReference type="PROSITE" id="PS51471"/>
    </source>
</evidence>
<dbReference type="GO" id="GO:0046872">
    <property type="term" value="F:metal ion binding"/>
    <property type="evidence" value="ECO:0007669"/>
    <property type="project" value="UniProtKB-KW"/>
</dbReference>
<dbReference type="GO" id="GO:0051213">
    <property type="term" value="F:dioxygenase activity"/>
    <property type="evidence" value="ECO:0007669"/>
    <property type="project" value="UniProtKB-ARBA"/>
</dbReference>
<reference evidence="7" key="1">
    <citation type="submission" date="2022-08" db="EMBL/GenBank/DDBJ databases">
        <authorList>
            <person name="Gutierrez-Valencia J."/>
        </authorList>
    </citation>
    <scope>NUCLEOTIDE SEQUENCE</scope>
</reference>
<dbReference type="SUPFAM" id="SSF51197">
    <property type="entry name" value="Clavaminate synthase-like"/>
    <property type="match status" value="1"/>
</dbReference>
<dbReference type="AlphaFoldDB" id="A0AAV0RBT3"/>
<accession>A0AAV0RBT3</accession>
<dbReference type="InterPro" id="IPR005123">
    <property type="entry name" value="Oxoglu/Fe-dep_dioxygenase_dom"/>
</dbReference>
<keyword evidence="4 5" id="KW-0408">Iron</keyword>
<dbReference type="Gene3D" id="2.60.120.330">
    <property type="entry name" value="B-lactam Antibiotic, Isopenicillin N Synthase, Chain"/>
    <property type="match status" value="2"/>
</dbReference>
<keyword evidence="8" id="KW-1185">Reference proteome</keyword>
<protein>
    <recommendedName>
        <fullName evidence="6">Fe2OG dioxygenase domain-containing protein</fullName>
    </recommendedName>
</protein>